<feature type="region of interest" description="Disordered" evidence="1">
    <location>
        <begin position="1"/>
        <end position="27"/>
    </location>
</feature>
<proteinExistence type="predicted"/>
<evidence type="ECO:0000313" key="2">
    <source>
        <dbReference type="EMBL" id="MQL74179.1"/>
    </source>
</evidence>
<comment type="caution">
    <text evidence="2">The sequence shown here is derived from an EMBL/GenBank/DDBJ whole genome shotgun (WGS) entry which is preliminary data.</text>
</comment>
<dbReference type="Proteomes" id="UP000652761">
    <property type="component" value="Unassembled WGS sequence"/>
</dbReference>
<gene>
    <name evidence="2" type="ORF">Taro_006517</name>
</gene>
<accession>A0A843U128</accession>
<evidence type="ECO:0000313" key="3">
    <source>
        <dbReference type="Proteomes" id="UP000652761"/>
    </source>
</evidence>
<dbReference type="EMBL" id="NMUH01000195">
    <property type="protein sequence ID" value="MQL74179.1"/>
    <property type="molecule type" value="Genomic_DNA"/>
</dbReference>
<sequence>MSKRNSLKVKGTSPRVKRNSLKLKGTSPKNTVSAKFIEQKAASDYAAQRFNRLIGTLADASVELNEHQDKLEKVLKGILANSQADVFNTKETLAQLSKTRLSFAHLADDLESMRNFITHIDKQITDLKMEFKIMQRPGWSLESSCSRVFGVVVLQCELYSRIMLVASWGRSFGGLYRDAPRLRMRLACGSRWCHDACVDRDSFGCRGGHGHRDNITTADGVATWSRPRSYTSRSPGTRHLRACPMREVVTVAWDPRLRVPVEGAFRAAGVLEDQSWRSFMILCSQRLSTIYSKLQFKLDSATHPSDHISDLKLHLCADDRASDLLTS</sequence>
<dbReference type="AlphaFoldDB" id="A0A843U128"/>
<protein>
    <submittedName>
        <fullName evidence="2">Uncharacterized protein</fullName>
    </submittedName>
</protein>
<name>A0A843U128_COLES</name>
<evidence type="ECO:0000256" key="1">
    <source>
        <dbReference type="SAM" id="MobiDB-lite"/>
    </source>
</evidence>
<organism evidence="2 3">
    <name type="scientific">Colocasia esculenta</name>
    <name type="common">Wild taro</name>
    <name type="synonym">Arum esculentum</name>
    <dbReference type="NCBI Taxonomy" id="4460"/>
    <lineage>
        <taxon>Eukaryota</taxon>
        <taxon>Viridiplantae</taxon>
        <taxon>Streptophyta</taxon>
        <taxon>Embryophyta</taxon>
        <taxon>Tracheophyta</taxon>
        <taxon>Spermatophyta</taxon>
        <taxon>Magnoliopsida</taxon>
        <taxon>Liliopsida</taxon>
        <taxon>Araceae</taxon>
        <taxon>Aroideae</taxon>
        <taxon>Colocasieae</taxon>
        <taxon>Colocasia</taxon>
    </lineage>
</organism>
<reference evidence="2" key="1">
    <citation type="submission" date="2017-07" db="EMBL/GenBank/DDBJ databases">
        <title>Taro Niue Genome Assembly and Annotation.</title>
        <authorList>
            <person name="Atibalentja N."/>
            <person name="Keating K."/>
            <person name="Fields C.J."/>
        </authorList>
    </citation>
    <scope>NUCLEOTIDE SEQUENCE</scope>
    <source>
        <strain evidence="2">Niue_2</strain>
        <tissue evidence="2">Leaf</tissue>
    </source>
</reference>
<keyword evidence="3" id="KW-1185">Reference proteome</keyword>